<feature type="region of interest" description="Disordered" evidence="1">
    <location>
        <begin position="1"/>
        <end position="29"/>
    </location>
</feature>
<evidence type="ECO:0000313" key="3">
    <source>
        <dbReference type="Proteomes" id="UP001359485"/>
    </source>
</evidence>
<evidence type="ECO:0000313" key="2">
    <source>
        <dbReference type="EMBL" id="KAK6627475.1"/>
    </source>
</evidence>
<evidence type="ECO:0000256" key="1">
    <source>
        <dbReference type="SAM" id="MobiDB-lite"/>
    </source>
</evidence>
<dbReference type="Proteomes" id="UP001359485">
    <property type="component" value="Unassembled WGS sequence"/>
</dbReference>
<organism evidence="2 3">
    <name type="scientific">Polyplax serrata</name>
    <name type="common">Common mouse louse</name>
    <dbReference type="NCBI Taxonomy" id="468196"/>
    <lineage>
        <taxon>Eukaryota</taxon>
        <taxon>Metazoa</taxon>
        <taxon>Ecdysozoa</taxon>
        <taxon>Arthropoda</taxon>
        <taxon>Hexapoda</taxon>
        <taxon>Insecta</taxon>
        <taxon>Pterygota</taxon>
        <taxon>Neoptera</taxon>
        <taxon>Paraneoptera</taxon>
        <taxon>Psocodea</taxon>
        <taxon>Troctomorpha</taxon>
        <taxon>Phthiraptera</taxon>
        <taxon>Anoplura</taxon>
        <taxon>Polyplacidae</taxon>
        <taxon>Polyplax</taxon>
    </lineage>
</organism>
<reference evidence="2 3" key="1">
    <citation type="submission" date="2023-09" db="EMBL/GenBank/DDBJ databases">
        <title>Genomes of two closely related lineages of the louse Polyplax serrata with different host specificities.</title>
        <authorList>
            <person name="Martinu J."/>
            <person name="Tarabai H."/>
            <person name="Stefka J."/>
            <person name="Hypsa V."/>
        </authorList>
    </citation>
    <scope>NUCLEOTIDE SEQUENCE [LARGE SCALE GENOMIC DNA]</scope>
    <source>
        <strain evidence="2">98ZLc_SE</strain>
    </source>
</reference>
<accession>A0ABR1AU60</accession>
<gene>
    <name evidence="2" type="ORF">RUM44_009952</name>
</gene>
<comment type="caution">
    <text evidence="2">The sequence shown here is derived from an EMBL/GenBank/DDBJ whole genome shotgun (WGS) entry which is preliminary data.</text>
</comment>
<sequence>MGQVRRIDGTGTDIGTDKGKLTQAGEHDSKCVSSCPSKVRVKIRRAKNARTGKKYELLDLGQPSAMVSVTSVGWMAILARLPNLWIVLLTCYMVLDFRLEATEISK</sequence>
<protein>
    <submittedName>
        <fullName evidence="2">Uncharacterized protein</fullName>
    </submittedName>
</protein>
<proteinExistence type="predicted"/>
<dbReference type="EMBL" id="JAWJWF010000045">
    <property type="protein sequence ID" value="KAK6627475.1"/>
    <property type="molecule type" value="Genomic_DNA"/>
</dbReference>
<keyword evidence="3" id="KW-1185">Reference proteome</keyword>
<feature type="compositionally biased region" description="Basic and acidic residues" evidence="1">
    <location>
        <begin position="15"/>
        <end position="29"/>
    </location>
</feature>
<name>A0ABR1AU60_POLSC</name>